<proteinExistence type="predicted"/>
<organism evidence="1">
    <name type="scientific">Arundo donax</name>
    <name type="common">Giant reed</name>
    <name type="synonym">Donax arundinaceus</name>
    <dbReference type="NCBI Taxonomy" id="35708"/>
    <lineage>
        <taxon>Eukaryota</taxon>
        <taxon>Viridiplantae</taxon>
        <taxon>Streptophyta</taxon>
        <taxon>Embryophyta</taxon>
        <taxon>Tracheophyta</taxon>
        <taxon>Spermatophyta</taxon>
        <taxon>Magnoliopsida</taxon>
        <taxon>Liliopsida</taxon>
        <taxon>Poales</taxon>
        <taxon>Poaceae</taxon>
        <taxon>PACMAD clade</taxon>
        <taxon>Arundinoideae</taxon>
        <taxon>Arundineae</taxon>
        <taxon>Arundo</taxon>
    </lineage>
</organism>
<reference evidence="1" key="1">
    <citation type="submission" date="2014-09" db="EMBL/GenBank/DDBJ databases">
        <authorList>
            <person name="Magalhaes I.L.F."/>
            <person name="Oliveira U."/>
            <person name="Santos F.R."/>
            <person name="Vidigal T.H.D.A."/>
            <person name="Brescovit A.D."/>
            <person name="Santos A.J."/>
        </authorList>
    </citation>
    <scope>NUCLEOTIDE SEQUENCE</scope>
    <source>
        <tissue evidence="1">Shoot tissue taken approximately 20 cm above the soil surface</tissue>
    </source>
</reference>
<protein>
    <submittedName>
        <fullName evidence="1">Uncharacterized protein</fullName>
    </submittedName>
</protein>
<dbReference type="AlphaFoldDB" id="A0A0A9GL19"/>
<dbReference type="EMBL" id="GBRH01172739">
    <property type="protein sequence ID" value="JAE25157.1"/>
    <property type="molecule type" value="Transcribed_RNA"/>
</dbReference>
<accession>A0A0A9GL19</accession>
<name>A0A0A9GL19_ARUDO</name>
<sequence>MFVVLGCCFVRVCVCCKILFFWCSRKRYCKFELLFRI</sequence>
<evidence type="ECO:0000313" key="1">
    <source>
        <dbReference type="EMBL" id="JAE25157.1"/>
    </source>
</evidence>
<reference evidence="1" key="2">
    <citation type="journal article" date="2015" name="Data Brief">
        <title>Shoot transcriptome of the giant reed, Arundo donax.</title>
        <authorList>
            <person name="Barrero R.A."/>
            <person name="Guerrero F.D."/>
            <person name="Moolhuijzen P."/>
            <person name="Goolsby J.A."/>
            <person name="Tidwell J."/>
            <person name="Bellgard S.E."/>
            <person name="Bellgard M.I."/>
        </authorList>
    </citation>
    <scope>NUCLEOTIDE SEQUENCE</scope>
    <source>
        <tissue evidence="1">Shoot tissue taken approximately 20 cm above the soil surface</tissue>
    </source>
</reference>